<dbReference type="RefSeq" id="WP_138425728.1">
    <property type="nucleotide sequence ID" value="NZ_CP010992.1"/>
</dbReference>
<dbReference type="PANTHER" id="PTHR22916">
    <property type="entry name" value="GLYCOSYLTRANSFERASE"/>
    <property type="match status" value="1"/>
</dbReference>
<protein>
    <submittedName>
        <fullName evidence="2">Glycosyltransferase</fullName>
    </submittedName>
</protein>
<accession>A0AAI8CH89</accession>
<proteinExistence type="predicted"/>
<evidence type="ECO:0000259" key="1">
    <source>
        <dbReference type="Pfam" id="PF00535"/>
    </source>
</evidence>
<reference evidence="3" key="1">
    <citation type="submission" date="2016-03" db="EMBL/GenBank/DDBJ databases">
        <title>Flavobacterium columnare strain B185, complete genome.</title>
        <authorList>
            <person name="Sundberg L.-R."/>
            <person name="Papponen P."/>
            <person name="Laanto E."/>
        </authorList>
    </citation>
    <scope>NUCLEOTIDE SEQUENCE [LARGE SCALE GENOMIC DNA]</scope>
    <source>
        <strain evidence="3">B185</strain>
    </source>
</reference>
<dbReference type="GO" id="GO:0016758">
    <property type="term" value="F:hexosyltransferase activity"/>
    <property type="evidence" value="ECO:0007669"/>
    <property type="project" value="UniProtKB-ARBA"/>
</dbReference>
<gene>
    <name evidence="2" type="ORF">UN65_13195</name>
</gene>
<dbReference type="Pfam" id="PF00535">
    <property type="entry name" value="Glycos_transf_2"/>
    <property type="match status" value="1"/>
</dbReference>
<dbReference type="PANTHER" id="PTHR22916:SF3">
    <property type="entry name" value="UDP-GLCNAC:BETAGAL BETA-1,3-N-ACETYLGLUCOSAMINYLTRANSFERASE-LIKE PROTEIN 1"/>
    <property type="match status" value="1"/>
</dbReference>
<evidence type="ECO:0000313" key="2">
    <source>
        <dbReference type="EMBL" id="AMO21158.1"/>
    </source>
</evidence>
<reference evidence="2 3" key="2">
    <citation type="submission" date="2019-05" db="EMBL/GenBank/DDBJ databases">
        <authorList>
            <person name="Ravantti J.J."/>
        </authorList>
    </citation>
    <scope>NUCLEOTIDE SEQUENCE [LARGE SCALE GENOMIC DNA]</scope>
    <source>
        <strain evidence="2 3">B185</strain>
    </source>
</reference>
<dbReference type="Proteomes" id="UP000304840">
    <property type="component" value="Chromosome"/>
</dbReference>
<dbReference type="SUPFAM" id="SSF53448">
    <property type="entry name" value="Nucleotide-diphospho-sugar transferases"/>
    <property type="match status" value="1"/>
</dbReference>
<dbReference type="Gene3D" id="3.90.550.10">
    <property type="entry name" value="Spore Coat Polysaccharide Biosynthesis Protein SpsA, Chain A"/>
    <property type="match status" value="1"/>
</dbReference>
<dbReference type="CDD" id="cd00761">
    <property type="entry name" value="Glyco_tranf_GTA_type"/>
    <property type="match status" value="1"/>
</dbReference>
<feature type="domain" description="Glycosyltransferase 2-like" evidence="1">
    <location>
        <begin position="8"/>
        <end position="103"/>
    </location>
</feature>
<evidence type="ECO:0000313" key="3">
    <source>
        <dbReference type="Proteomes" id="UP000304840"/>
    </source>
</evidence>
<dbReference type="EMBL" id="CP010992">
    <property type="protein sequence ID" value="AMO21158.1"/>
    <property type="molecule type" value="Genomic_DNA"/>
</dbReference>
<dbReference type="AlphaFoldDB" id="A0AAI8CH89"/>
<sequence>MDKKPLLTIAIATKNREFYCIEAIKSILKYNDENIEIAIADNSETTIVKEFVEKLNSKQVKYIYDNVAVSSIENFNRAIQLTTGEYIMLIGDDDSILPNAVEIARWASENDVDTVSSKNIHTYFWPQSNPNFPEGCLVSPKFKSGFKEVDCKNELVTLLKDGLVNYMFYHVPKSYHGIVRKEVMEQIKLKTGDYYGGLSPDIFSVVAISLLSKKHFITEIPFSIAGVCSSSTTSDQMKGKHCGKLEIMPHLKLRKGYVWSARIPRFYCVTNTWGDSGLNALVQMKADNYLKYFNVYPLIAQSILMNRKWILRLSLIESNKLRKLNNINFLYFWIRTGFSSLRLIIEKGIRVCNEKISAKNLLHNNVNTIQDAINIITEKNNK</sequence>
<organism evidence="2 3">
    <name type="scientific">Flavobacterium columnare</name>
    <dbReference type="NCBI Taxonomy" id="996"/>
    <lineage>
        <taxon>Bacteria</taxon>
        <taxon>Pseudomonadati</taxon>
        <taxon>Bacteroidota</taxon>
        <taxon>Flavobacteriia</taxon>
        <taxon>Flavobacteriales</taxon>
        <taxon>Flavobacteriaceae</taxon>
        <taxon>Flavobacterium</taxon>
    </lineage>
</organism>
<dbReference type="InterPro" id="IPR029044">
    <property type="entry name" value="Nucleotide-diphossugar_trans"/>
</dbReference>
<dbReference type="InterPro" id="IPR001173">
    <property type="entry name" value="Glyco_trans_2-like"/>
</dbReference>
<name>A0AAI8CH89_9FLAO</name>